<accession>A0A2P2KBN5</accession>
<name>A0A2P2KBN5_RHIMU</name>
<evidence type="ECO:0000313" key="2">
    <source>
        <dbReference type="EMBL" id="MBX03148.1"/>
    </source>
</evidence>
<protein>
    <submittedName>
        <fullName evidence="2">E3 ubiquitin-protein ligase SINAT3-like</fullName>
    </submittedName>
</protein>
<evidence type="ECO:0000256" key="1">
    <source>
        <dbReference type="SAM" id="Phobius"/>
    </source>
</evidence>
<sequence>MSSLNAPFVPILCTLLFIRFVRSFVLFLSKIHLL</sequence>
<keyword evidence="1" id="KW-0472">Membrane</keyword>
<keyword evidence="1" id="KW-0812">Transmembrane</keyword>
<dbReference type="EMBL" id="GGEC01022664">
    <property type="protein sequence ID" value="MBX03148.1"/>
    <property type="molecule type" value="Transcribed_RNA"/>
</dbReference>
<feature type="transmembrane region" description="Helical" evidence="1">
    <location>
        <begin position="6"/>
        <end position="28"/>
    </location>
</feature>
<proteinExistence type="predicted"/>
<keyword evidence="1" id="KW-1133">Transmembrane helix</keyword>
<reference evidence="2" key="1">
    <citation type="submission" date="2018-02" db="EMBL/GenBank/DDBJ databases">
        <title>Rhizophora mucronata_Transcriptome.</title>
        <authorList>
            <person name="Meera S.P."/>
            <person name="Sreeshan A."/>
            <person name="Augustine A."/>
        </authorList>
    </citation>
    <scope>NUCLEOTIDE SEQUENCE</scope>
    <source>
        <tissue evidence="2">Leaf</tissue>
    </source>
</reference>
<dbReference type="AlphaFoldDB" id="A0A2P2KBN5"/>
<organism evidence="2">
    <name type="scientific">Rhizophora mucronata</name>
    <name type="common">Asiatic mangrove</name>
    <dbReference type="NCBI Taxonomy" id="61149"/>
    <lineage>
        <taxon>Eukaryota</taxon>
        <taxon>Viridiplantae</taxon>
        <taxon>Streptophyta</taxon>
        <taxon>Embryophyta</taxon>
        <taxon>Tracheophyta</taxon>
        <taxon>Spermatophyta</taxon>
        <taxon>Magnoliopsida</taxon>
        <taxon>eudicotyledons</taxon>
        <taxon>Gunneridae</taxon>
        <taxon>Pentapetalae</taxon>
        <taxon>rosids</taxon>
        <taxon>fabids</taxon>
        <taxon>Malpighiales</taxon>
        <taxon>Rhizophoraceae</taxon>
        <taxon>Rhizophora</taxon>
    </lineage>
</organism>